<dbReference type="GO" id="GO:0005884">
    <property type="term" value="C:actin filament"/>
    <property type="evidence" value="ECO:0007669"/>
    <property type="project" value="TreeGrafter"/>
</dbReference>
<dbReference type="InterPro" id="IPR003108">
    <property type="entry name" value="GAR_dom"/>
</dbReference>
<evidence type="ECO:0000256" key="3">
    <source>
        <dbReference type="ARBA" id="ARBA00023212"/>
    </source>
</evidence>
<evidence type="ECO:0000256" key="1">
    <source>
        <dbReference type="ARBA" id="ARBA00004245"/>
    </source>
</evidence>
<evidence type="ECO:0000313" key="7">
    <source>
        <dbReference type="Proteomes" id="UP001066276"/>
    </source>
</evidence>
<feature type="region of interest" description="Disordered" evidence="4">
    <location>
        <begin position="186"/>
        <end position="208"/>
    </location>
</feature>
<evidence type="ECO:0000313" key="6">
    <source>
        <dbReference type="EMBL" id="KAJ1182058.1"/>
    </source>
</evidence>
<feature type="domain" description="GAR" evidence="5">
    <location>
        <begin position="73"/>
        <end position="146"/>
    </location>
</feature>
<dbReference type="PROSITE" id="PS51460">
    <property type="entry name" value="GAR"/>
    <property type="match status" value="1"/>
</dbReference>
<organism evidence="6 7">
    <name type="scientific">Pleurodeles waltl</name>
    <name type="common">Iberian ribbed newt</name>
    <dbReference type="NCBI Taxonomy" id="8319"/>
    <lineage>
        <taxon>Eukaryota</taxon>
        <taxon>Metazoa</taxon>
        <taxon>Chordata</taxon>
        <taxon>Craniata</taxon>
        <taxon>Vertebrata</taxon>
        <taxon>Euteleostomi</taxon>
        <taxon>Amphibia</taxon>
        <taxon>Batrachia</taxon>
        <taxon>Caudata</taxon>
        <taxon>Salamandroidea</taxon>
        <taxon>Salamandridae</taxon>
        <taxon>Pleurodelinae</taxon>
        <taxon>Pleurodeles</taxon>
    </lineage>
</organism>
<dbReference type="FunFam" id="3.30.920.20:FF:000003">
    <property type="entry name" value="Growth arrest-specific 2 like 3"/>
    <property type="match status" value="1"/>
</dbReference>
<evidence type="ECO:0000256" key="4">
    <source>
        <dbReference type="SAM" id="MobiDB-lite"/>
    </source>
</evidence>
<feature type="region of interest" description="Disordered" evidence="4">
    <location>
        <begin position="30"/>
        <end position="75"/>
    </location>
</feature>
<dbReference type="SMART" id="SM00243">
    <property type="entry name" value="GAS2"/>
    <property type="match status" value="1"/>
</dbReference>
<dbReference type="Proteomes" id="UP001066276">
    <property type="component" value="Chromosome 3_2"/>
</dbReference>
<dbReference type="GO" id="GO:0051764">
    <property type="term" value="P:actin crosslink formation"/>
    <property type="evidence" value="ECO:0007669"/>
    <property type="project" value="TreeGrafter"/>
</dbReference>
<name>A0AAV7TZJ4_PLEWA</name>
<keyword evidence="3" id="KW-0206">Cytoskeleton</keyword>
<dbReference type="AlphaFoldDB" id="A0AAV7TZJ4"/>
<comment type="caution">
    <text evidence="6">The sequence shown here is derived from an EMBL/GenBank/DDBJ whole genome shotgun (WGS) entry which is preliminary data.</text>
</comment>
<dbReference type="PANTHER" id="PTHR46756:SF9">
    <property type="entry name" value="GROWTH ARREST-SPECIFIC PROTEIN 2"/>
    <property type="match status" value="1"/>
</dbReference>
<evidence type="ECO:0000256" key="2">
    <source>
        <dbReference type="ARBA" id="ARBA00022490"/>
    </source>
</evidence>
<evidence type="ECO:0000259" key="5">
    <source>
        <dbReference type="PROSITE" id="PS51460"/>
    </source>
</evidence>
<reference evidence="6" key="1">
    <citation type="journal article" date="2022" name="bioRxiv">
        <title>Sequencing and chromosome-scale assembly of the giantPleurodeles waltlgenome.</title>
        <authorList>
            <person name="Brown T."/>
            <person name="Elewa A."/>
            <person name="Iarovenko S."/>
            <person name="Subramanian E."/>
            <person name="Araus A.J."/>
            <person name="Petzold A."/>
            <person name="Susuki M."/>
            <person name="Suzuki K.-i.T."/>
            <person name="Hayashi T."/>
            <person name="Toyoda A."/>
            <person name="Oliveira C."/>
            <person name="Osipova E."/>
            <person name="Leigh N.D."/>
            <person name="Simon A."/>
            <person name="Yun M.H."/>
        </authorList>
    </citation>
    <scope>NUCLEOTIDE SEQUENCE</scope>
    <source>
        <strain evidence="6">20211129_DDA</strain>
        <tissue evidence="6">Liver</tissue>
    </source>
</reference>
<accession>A0AAV7TZJ4</accession>
<dbReference type="GO" id="GO:0008093">
    <property type="term" value="F:cytoskeletal anchor activity"/>
    <property type="evidence" value="ECO:0007669"/>
    <property type="project" value="TreeGrafter"/>
</dbReference>
<feature type="region of interest" description="Disordered" evidence="4">
    <location>
        <begin position="235"/>
        <end position="305"/>
    </location>
</feature>
<gene>
    <name evidence="6" type="ORF">NDU88_007254</name>
</gene>
<dbReference type="GO" id="GO:0051015">
    <property type="term" value="F:actin filament binding"/>
    <property type="evidence" value="ECO:0007669"/>
    <property type="project" value="TreeGrafter"/>
</dbReference>
<keyword evidence="7" id="KW-1185">Reference proteome</keyword>
<keyword evidence="2" id="KW-0963">Cytoplasm</keyword>
<dbReference type="EMBL" id="JANPWB010000006">
    <property type="protein sequence ID" value="KAJ1182058.1"/>
    <property type="molecule type" value="Genomic_DNA"/>
</dbReference>
<feature type="compositionally biased region" description="Basic residues" evidence="4">
    <location>
        <begin position="259"/>
        <end position="273"/>
    </location>
</feature>
<comment type="subcellular location">
    <subcellularLocation>
        <location evidence="1">Cytoplasm</location>
        <location evidence="1">Cytoskeleton</location>
    </subcellularLocation>
</comment>
<dbReference type="Gene3D" id="3.30.920.20">
    <property type="entry name" value="Gas2-like domain"/>
    <property type="match status" value="1"/>
</dbReference>
<sequence length="305" mass="33538">MTLRKRGQGATQSHTQHTVIVSLQYLGDHGPDEYGVEPPGLIKLEKEIEQEETLSVPPPSPSPISTKSPGKKSTGKLLDEAVKRISEDPPCKCPNTFCLERLSQGRYKVGEKILFIRMLHNKHVMVRVGGGWETFAGYLLKHDPCRILQISRVDGKISPMQNKSPSIKDINSDNYLVVSANYKTKKEGPKWPAWSSLGPDSRPPPGLQLRSHLAVGAQLPPGASPHPLTQPTAYRARARGTQEPAAPCASQPMAPAQHSRVRTPRVRRPRIPRGRREPPMSPGSQASLRGTSSRPVPHPSSKFRA</sequence>
<dbReference type="SUPFAM" id="SSF143575">
    <property type="entry name" value="GAS2 domain-like"/>
    <property type="match status" value="1"/>
</dbReference>
<dbReference type="PANTHER" id="PTHR46756">
    <property type="entry name" value="TRANSGELIN"/>
    <property type="match status" value="1"/>
</dbReference>
<feature type="compositionally biased region" description="Polar residues" evidence="4">
    <location>
        <begin position="282"/>
        <end position="294"/>
    </location>
</feature>
<proteinExistence type="predicted"/>
<dbReference type="GO" id="GO:0008017">
    <property type="term" value="F:microtubule binding"/>
    <property type="evidence" value="ECO:0007669"/>
    <property type="project" value="InterPro"/>
</dbReference>
<dbReference type="InterPro" id="IPR036534">
    <property type="entry name" value="GAR_dom_sf"/>
</dbReference>
<protein>
    <recommendedName>
        <fullName evidence="5">GAR domain-containing protein</fullName>
    </recommendedName>
</protein>
<dbReference type="Pfam" id="PF02187">
    <property type="entry name" value="GAS2"/>
    <property type="match status" value="1"/>
</dbReference>